<evidence type="ECO:0000256" key="2">
    <source>
        <dbReference type="ARBA" id="ARBA00009632"/>
    </source>
</evidence>
<dbReference type="GO" id="GO:0005739">
    <property type="term" value="C:mitochondrion"/>
    <property type="evidence" value="ECO:0007669"/>
    <property type="project" value="TreeGrafter"/>
</dbReference>
<evidence type="ECO:0000256" key="1">
    <source>
        <dbReference type="ARBA" id="ARBA00001831"/>
    </source>
</evidence>
<name>A0A1X2HQI9_SYNRA</name>
<evidence type="ECO:0000256" key="5">
    <source>
        <dbReference type="ARBA" id="ARBA00029672"/>
    </source>
</evidence>
<keyword evidence="8" id="KW-0378">Hydrolase</keyword>
<proteinExistence type="inferred from homology"/>
<evidence type="ECO:0000256" key="4">
    <source>
        <dbReference type="ARBA" id="ARBA00017958"/>
    </source>
</evidence>
<keyword evidence="9" id="KW-1185">Reference proteome</keyword>
<dbReference type="Proteomes" id="UP000242180">
    <property type="component" value="Unassembled WGS sequence"/>
</dbReference>
<dbReference type="InParanoid" id="A0A1X2HQI9"/>
<organism evidence="8 9">
    <name type="scientific">Syncephalastrum racemosum</name>
    <name type="common">Filamentous fungus</name>
    <dbReference type="NCBI Taxonomy" id="13706"/>
    <lineage>
        <taxon>Eukaryota</taxon>
        <taxon>Fungi</taxon>
        <taxon>Fungi incertae sedis</taxon>
        <taxon>Mucoromycota</taxon>
        <taxon>Mucoromycotina</taxon>
        <taxon>Mucoromycetes</taxon>
        <taxon>Mucorales</taxon>
        <taxon>Syncephalastraceae</taxon>
        <taxon>Syncephalastrum</taxon>
    </lineage>
</organism>
<evidence type="ECO:0000259" key="7">
    <source>
        <dbReference type="Pfam" id="PF13336"/>
    </source>
</evidence>
<dbReference type="EC" id="3.1.2.1" evidence="3"/>
<evidence type="ECO:0000313" key="8">
    <source>
        <dbReference type="EMBL" id="ORZ01655.1"/>
    </source>
</evidence>
<dbReference type="Gene3D" id="3.40.1080.20">
    <property type="entry name" value="Acetyl-CoA hydrolase/transferase C-terminal domain"/>
    <property type="match status" value="1"/>
</dbReference>
<comment type="similarity">
    <text evidence="2">Belongs to the acetyl-CoA hydrolase/transferase family.</text>
</comment>
<dbReference type="SUPFAM" id="SSF100950">
    <property type="entry name" value="NagB/RpiA/CoA transferase-like"/>
    <property type="match status" value="2"/>
</dbReference>
<protein>
    <recommendedName>
        <fullName evidence="4">Acetyl-CoA hydrolase</fullName>
        <ecNumber evidence="3">3.1.2.1</ecNumber>
    </recommendedName>
    <alternativeName>
        <fullName evidence="5">Acetyl-CoA deacylase</fullName>
    </alternativeName>
</protein>
<feature type="domain" description="Acetyl-CoA hydrolase/transferase N-terminal" evidence="6">
    <location>
        <begin position="13"/>
        <end position="231"/>
    </location>
</feature>
<dbReference type="PANTHER" id="PTHR43609">
    <property type="entry name" value="ACETYL-COA HYDROLASE"/>
    <property type="match status" value="1"/>
</dbReference>
<dbReference type="FunFam" id="3.40.1080.20:FF:000001">
    <property type="entry name" value="Acetyl-CoA hydrolase Ach1"/>
    <property type="match status" value="1"/>
</dbReference>
<gene>
    <name evidence="8" type="ORF">BCR43DRAFT_512501</name>
</gene>
<dbReference type="Pfam" id="PF13336">
    <property type="entry name" value="AcetylCoA_hyd_C"/>
    <property type="match status" value="1"/>
</dbReference>
<evidence type="ECO:0000313" key="9">
    <source>
        <dbReference type="Proteomes" id="UP000242180"/>
    </source>
</evidence>
<dbReference type="InterPro" id="IPR026888">
    <property type="entry name" value="AcetylCoA_hyd_C"/>
</dbReference>
<dbReference type="OrthoDB" id="10250396at2759"/>
<dbReference type="STRING" id="13706.A0A1X2HQI9"/>
<dbReference type="GO" id="GO:0008775">
    <property type="term" value="F:acetate CoA-transferase activity"/>
    <property type="evidence" value="ECO:0007669"/>
    <property type="project" value="InterPro"/>
</dbReference>
<comment type="caution">
    <text evidence="8">The sequence shown here is derived from an EMBL/GenBank/DDBJ whole genome shotgun (WGS) entry which is preliminary data.</text>
</comment>
<dbReference type="InterPro" id="IPR037171">
    <property type="entry name" value="NagB/RpiA_transferase-like"/>
</dbReference>
<dbReference type="FunCoup" id="A0A1X2HQI9">
    <property type="interactions" value="236"/>
</dbReference>
<comment type="catalytic activity">
    <reaction evidence="1">
        <text>acetyl-CoA + H2O = acetate + CoA + H(+)</text>
        <dbReference type="Rhea" id="RHEA:20289"/>
        <dbReference type="ChEBI" id="CHEBI:15377"/>
        <dbReference type="ChEBI" id="CHEBI:15378"/>
        <dbReference type="ChEBI" id="CHEBI:30089"/>
        <dbReference type="ChEBI" id="CHEBI:57287"/>
        <dbReference type="ChEBI" id="CHEBI:57288"/>
        <dbReference type="EC" id="3.1.2.1"/>
    </reaction>
</comment>
<feature type="domain" description="Acetyl-CoA hydrolase/transferase C-terminal" evidence="7">
    <location>
        <begin position="332"/>
        <end position="482"/>
    </location>
</feature>
<sequence length="523" mass="57921">MSASAALKSRVRRPQFYNKVMKAEDTLKFFQPGQFMGWSGFTGVGYPKMIPTALADHVEKNNLQGKLKFNLFVGASTGAETEDRWASLDMIDRRYPHQVGKNIKKGINAGRIRFADKHLSMFPQDLVYGFYTKDKPDNDKLDVVIVEATAIREDGSIVPGASVGATPELIQMADKIIIEVNTSIPSFEGLHDITMSRKPPSRLPYLILGPEDRIGSAAIPVDPDRVIAVIESDRPDNTGPNAPADATSESIADHLIEFLSHEVKMGRIPKNLLPIQSGIGNIANAVVGGLATGPFEDVTVFTEVLQDTFLDFFESEKLKYASATSIRFSPDGFKRFYDNWEYYRQMLVLRSQQVSNSPEIIRRLGSIAMNTPVEVDIYAHANSTMVCGSGMLNGLGGSADFLRNGAYSIMHTPSTRPTKSDPTGISCVVPFATHVDQTEHDLDVIVTEQGLADLRGLCPRDRARVVIDKCAHPDYKPMLQDYLDYATKKCMAIGRGHEPHMLDKAFKMHTNLMEKGTMKIDSW</sequence>
<dbReference type="InterPro" id="IPR003702">
    <property type="entry name" value="ActCoA_hydro_N"/>
</dbReference>
<dbReference type="AlphaFoldDB" id="A0A1X2HQI9"/>
<dbReference type="FunFam" id="3.40.1080.10:FF:000003">
    <property type="entry name" value="Acetyl-coA hydrolase Ach1"/>
    <property type="match status" value="1"/>
</dbReference>
<evidence type="ECO:0000259" key="6">
    <source>
        <dbReference type="Pfam" id="PF02550"/>
    </source>
</evidence>
<accession>A0A1X2HQI9</accession>
<reference evidence="8 9" key="1">
    <citation type="submission" date="2016-07" db="EMBL/GenBank/DDBJ databases">
        <title>Pervasive Adenine N6-methylation of Active Genes in Fungi.</title>
        <authorList>
            <consortium name="DOE Joint Genome Institute"/>
            <person name="Mondo S.J."/>
            <person name="Dannebaum R.O."/>
            <person name="Kuo R.C."/>
            <person name="Labutti K."/>
            <person name="Haridas S."/>
            <person name="Kuo A."/>
            <person name="Salamov A."/>
            <person name="Ahrendt S.R."/>
            <person name="Lipzen A."/>
            <person name="Sullivan W."/>
            <person name="Andreopoulos W.B."/>
            <person name="Clum A."/>
            <person name="Lindquist E."/>
            <person name="Daum C."/>
            <person name="Ramamoorthy G.K."/>
            <person name="Gryganskyi A."/>
            <person name="Culley D."/>
            <person name="Magnuson J.K."/>
            <person name="James T.Y."/>
            <person name="O'Malley M.A."/>
            <person name="Stajich J.E."/>
            <person name="Spatafora J.W."/>
            <person name="Visel A."/>
            <person name="Grigoriev I.V."/>
        </authorList>
    </citation>
    <scope>NUCLEOTIDE SEQUENCE [LARGE SCALE GENOMIC DNA]</scope>
    <source>
        <strain evidence="8 9">NRRL 2496</strain>
    </source>
</reference>
<dbReference type="Gene3D" id="3.40.1080.10">
    <property type="entry name" value="Glutaconate Coenzyme A-transferase"/>
    <property type="match status" value="1"/>
</dbReference>
<dbReference type="PANTHER" id="PTHR43609:SF1">
    <property type="entry name" value="ACETYL-COA HYDROLASE"/>
    <property type="match status" value="1"/>
</dbReference>
<dbReference type="GO" id="GO:0006083">
    <property type="term" value="P:acetate metabolic process"/>
    <property type="evidence" value="ECO:0007669"/>
    <property type="project" value="InterPro"/>
</dbReference>
<dbReference type="Pfam" id="PF02550">
    <property type="entry name" value="AcetylCoA_hydro"/>
    <property type="match status" value="1"/>
</dbReference>
<evidence type="ECO:0000256" key="3">
    <source>
        <dbReference type="ARBA" id="ARBA00011920"/>
    </source>
</evidence>
<dbReference type="EMBL" id="MCGN01000002">
    <property type="protein sequence ID" value="ORZ01655.1"/>
    <property type="molecule type" value="Genomic_DNA"/>
</dbReference>
<dbReference type="InterPro" id="IPR038460">
    <property type="entry name" value="AcetylCoA_hyd_C_sf"/>
</dbReference>
<dbReference type="InterPro" id="IPR046433">
    <property type="entry name" value="ActCoA_hydro"/>
</dbReference>
<dbReference type="OMA" id="VMMRPLS"/>
<dbReference type="GO" id="GO:0003986">
    <property type="term" value="F:acetyl-CoA hydrolase activity"/>
    <property type="evidence" value="ECO:0007669"/>
    <property type="project" value="UniProtKB-EC"/>
</dbReference>